<accession>A0A075IC77</accession>
<keyword evidence="2" id="KW-0533">Nickel</keyword>
<evidence type="ECO:0000256" key="2">
    <source>
        <dbReference type="ARBA" id="ARBA00022596"/>
    </source>
</evidence>
<dbReference type="InterPro" id="IPR036118">
    <property type="entry name" value="UreE_N_sf"/>
</dbReference>
<gene>
    <name evidence="5" type="primary">ureE</name>
</gene>
<dbReference type="Gene3D" id="2.60.260.20">
    <property type="entry name" value="Urease metallochaperone UreE, N-terminal domain"/>
    <property type="match status" value="1"/>
</dbReference>
<dbReference type="SMART" id="SM00988">
    <property type="entry name" value="UreE_N"/>
    <property type="match status" value="1"/>
</dbReference>
<evidence type="ECO:0000313" key="5">
    <source>
        <dbReference type="EMBL" id="AIF24347.1"/>
    </source>
</evidence>
<dbReference type="EMBL" id="KF901258">
    <property type="protein sequence ID" value="AIF24347.1"/>
    <property type="molecule type" value="Genomic_DNA"/>
</dbReference>
<dbReference type="SUPFAM" id="SSF69287">
    <property type="entry name" value="Urease metallochaperone UreE, N-terminal domain"/>
    <property type="match status" value="1"/>
</dbReference>
<dbReference type="AlphaFoldDB" id="A0A075IC77"/>
<protein>
    <submittedName>
        <fullName evidence="5">Urease accessory protein (UreE)</fullName>
    </submittedName>
</protein>
<feature type="domain" description="UreE urease accessory N-terminal" evidence="4">
    <location>
        <begin position="13"/>
        <end position="79"/>
    </location>
</feature>
<sequence>MLLINSILGNAYRDSNLKEKIENATQNRTIKQLSLSRSDMEKSRLRTKTDDGTEIGLSLEPGTTLDHGDVLEINSNLIITHQLPEKIISVKVSDDHHSSSIRVQLGHIIGNRHRPLSITSDGSVLFPIHDENEVELFEKLFSEIIHHISMTVEDKIFVPNQGMDVHEH</sequence>
<dbReference type="GO" id="GO:0016151">
    <property type="term" value="F:nickel cation binding"/>
    <property type="evidence" value="ECO:0007669"/>
    <property type="project" value="InterPro"/>
</dbReference>
<dbReference type="Pfam" id="PF02814">
    <property type="entry name" value="UreE_N"/>
    <property type="match status" value="1"/>
</dbReference>
<organism evidence="5">
    <name type="scientific">uncultured marine thaumarchaeote SAT1000_27_H05</name>
    <dbReference type="NCBI Taxonomy" id="1456402"/>
    <lineage>
        <taxon>Archaea</taxon>
        <taxon>Nitrososphaerota</taxon>
        <taxon>environmental samples</taxon>
    </lineage>
</organism>
<proteinExistence type="inferred from homology"/>
<dbReference type="InterPro" id="IPR004029">
    <property type="entry name" value="UreE_N"/>
</dbReference>
<reference evidence="5" key="1">
    <citation type="journal article" date="2014" name="Genome Biol. Evol.">
        <title>Pangenome evidence for extensive interdomain horizontal transfer affecting lineage core and shell genes in uncultured planktonic thaumarchaeota and euryarchaeota.</title>
        <authorList>
            <person name="Deschamps P."/>
            <person name="Zivanovic Y."/>
            <person name="Moreira D."/>
            <person name="Rodriguez-Valera F."/>
            <person name="Lopez-Garcia P."/>
        </authorList>
    </citation>
    <scope>NUCLEOTIDE SEQUENCE</scope>
</reference>
<keyword evidence="1" id="KW-0963">Cytoplasm</keyword>
<evidence type="ECO:0000256" key="3">
    <source>
        <dbReference type="ARBA" id="ARBA00023186"/>
    </source>
</evidence>
<dbReference type="HAMAP" id="MF_00822">
    <property type="entry name" value="UreE"/>
    <property type="match status" value="1"/>
</dbReference>
<evidence type="ECO:0000256" key="1">
    <source>
        <dbReference type="ARBA" id="ARBA00022490"/>
    </source>
</evidence>
<dbReference type="InterPro" id="IPR012406">
    <property type="entry name" value="UreE"/>
</dbReference>
<evidence type="ECO:0000259" key="4">
    <source>
        <dbReference type="SMART" id="SM00988"/>
    </source>
</evidence>
<dbReference type="GO" id="GO:0005737">
    <property type="term" value="C:cytoplasm"/>
    <property type="evidence" value="ECO:0007669"/>
    <property type="project" value="InterPro"/>
</dbReference>
<name>A0A075IC77_9ARCH</name>
<keyword evidence="3" id="KW-0143">Chaperone</keyword>
<dbReference type="GO" id="GO:0006457">
    <property type="term" value="P:protein folding"/>
    <property type="evidence" value="ECO:0007669"/>
    <property type="project" value="InterPro"/>
</dbReference>